<dbReference type="InterPro" id="IPR005467">
    <property type="entry name" value="His_kinase_dom"/>
</dbReference>
<keyword evidence="7 9" id="KW-1133">Transmembrane helix</keyword>
<gene>
    <name evidence="11" type="ORF">GCM10010946_12300</name>
</gene>
<dbReference type="PROSITE" id="PS50109">
    <property type="entry name" value="HIS_KIN"/>
    <property type="match status" value="1"/>
</dbReference>
<dbReference type="EMBL" id="BMYU01000002">
    <property type="protein sequence ID" value="GGX36196.1"/>
    <property type="molecule type" value="Genomic_DNA"/>
</dbReference>
<name>A0ABQ2XWQ3_9BURK</name>
<evidence type="ECO:0000256" key="5">
    <source>
        <dbReference type="ARBA" id="ARBA00022692"/>
    </source>
</evidence>
<keyword evidence="8" id="KW-0175">Coiled coil</keyword>
<feature type="domain" description="Histidine kinase" evidence="10">
    <location>
        <begin position="485"/>
        <end position="690"/>
    </location>
</feature>
<evidence type="ECO:0000256" key="7">
    <source>
        <dbReference type="ARBA" id="ARBA00022989"/>
    </source>
</evidence>
<comment type="catalytic activity">
    <reaction evidence="1">
        <text>ATP + protein L-histidine = ADP + protein N-phospho-L-histidine.</text>
        <dbReference type="EC" id="2.7.13.3"/>
    </reaction>
</comment>
<evidence type="ECO:0000256" key="3">
    <source>
        <dbReference type="ARBA" id="ARBA00022553"/>
    </source>
</evidence>
<evidence type="ECO:0000313" key="12">
    <source>
        <dbReference type="Proteomes" id="UP000653343"/>
    </source>
</evidence>
<evidence type="ECO:0000313" key="11">
    <source>
        <dbReference type="EMBL" id="GGX36196.1"/>
    </source>
</evidence>
<organism evidence="11 12">
    <name type="scientific">Undibacterium squillarum</name>
    <dbReference type="NCBI Taxonomy" id="1131567"/>
    <lineage>
        <taxon>Bacteria</taxon>
        <taxon>Pseudomonadati</taxon>
        <taxon>Pseudomonadota</taxon>
        <taxon>Betaproteobacteria</taxon>
        <taxon>Burkholderiales</taxon>
        <taxon>Oxalobacteraceae</taxon>
        <taxon>Undibacterium</taxon>
    </lineage>
</organism>
<dbReference type="Gene3D" id="3.30.565.10">
    <property type="entry name" value="Histidine kinase-like ATPase, C-terminal domain"/>
    <property type="match status" value="1"/>
</dbReference>
<evidence type="ECO:0000256" key="4">
    <source>
        <dbReference type="ARBA" id="ARBA00022679"/>
    </source>
</evidence>
<evidence type="ECO:0000256" key="9">
    <source>
        <dbReference type="SAM" id="Phobius"/>
    </source>
</evidence>
<evidence type="ECO:0000256" key="1">
    <source>
        <dbReference type="ARBA" id="ARBA00000085"/>
    </source>
</evidence>
<evidence type="ECO:0000256" key="8">
    <source>
        <dbReference type="SAM" id="Coils"/>
    </source>
</evidence>
<dbReference type="Pfam" id="PF02518">
    <property type="entry name" value="HATPase_c"/>
    <property type="match status" value="1"/>
</dbReference>
<keyword evidence="4" id="KW-0808">Transferase</keyword>
<dbReference type="EC" id="2.7.13.3" evidence="2"/>
<feature type="coiled-coil region" evidence="8">
    <location>
        <begin position="455"/>
        <end position="482"/>
    </location>
</feature>
<dbReference type="RefSeq" id="WP_189356166.1">
    <property type="nucleotide sequence ID" value="NZ_BMYU01000002.1"/>
</dbReference>
<keyword evidence="12" id="KW-1185">Reference proteome</keyword>
<evidence type="ECO:0000256" key="2">
    <source>
        <dbReference type="ARBA" id="ARBA00012438"/>
    </source>
</evidence>
<comment type="caution">
    <text evidence="11">The sequence shown here is derived from an EMBL/GenBank/DDBJ whole genome shotgun (WGS) entry which is preliminary data.</text>
</comment>
<protein>
    <recommendedName>
        <fullName evidence="2">histidine kinase</fullName>
        <ecNumber evidence="2">2.7.13.3</ecNumber>
    </recommendedName>
</protein>
<reference evidence="12" key="1">
    <citation type="journal article" date="2019" name="Int. J. Syst. Evol. Microbiol.">
        <title>The Global Catalogue of Microorganisms (GCM) 10K type strain sequencing project: providing services to taxonomists for standard genome sequencing and annotation.</title>
        <authorList>
            <consortium name="The Broad Institute Genomics Platform"/>
            <consortium name="The Broad Institute Genome Sequencing Center for Infectious Disease"/>
            <person name="Wu L."/>
            <person name="Ma J."/>
        </authorList>
    </citation>
    <scope>NUCLEOTIDE SEQUENCE [LARGE SCALE GENOMIC DNA]</scope>
    <source>
        <strain evidence="12">KCTC 23917</strain>
    </source>
</reference>
<dbReference type="InterPro" id="IPR003594">
    <property type="entry name" value="HATPase_dom"/>
</dbReference>
<accession>A0ABQ2XWQ3</accession>
<dbReference type="InterPro" id="IPR050428">
    <property type="entry name" value="TCS_sensor_his_kinase"/>
</dbReference>
<evidence type="ECO:0000259" key="10">
    <source>
        <dbReference type="PROSITE" id="PS50109"/>
    </source>
</evidence>
<keyword evidence="9" id="KW-0472">Membrane</keyword>
<dbReference type="PANTHER" id="PTHR45436">
    <property type="entry name" value="SENSOR HISTIDINE KINASE YKOH"/>
    <property type="match status" value="1"/>
</dbReference>
<dbReference type="SUPFAM" id="SSF55874">
    <property type="entry name" value="ATPase domain of HSP90 chaperone/DNA topoisomerase II/histidine kinase"/>
    <property type="match status" value="1"/>
</dbReference>
<evidence type="ECO:0000256" key="6">
    <source>
        <dbReference type="ARBA" id="ARBA00022777"/>
    </source>
</evidence>
<feature type="transmembrane region" description="Helical" evidence="9">
    <location>
        <begin position="391"/>
        <end position="413"/>
    </location>
</feature>
<dbReference type="Proteomes" id="UP000653343">
    <property type="component" value="Unassembled WGS sequence"/>
</dbReference>
<sequence length="693" mass="77549">MKRLWLAAYRLRIVFRGIFLLLAIATVALALSLLQQEKQLALDAYQTHFDKTQQQLSALLRHPSGQLALLNPGMLNEASTGLHPVILPFAALDFDDQSKVQQAIAMSGCLQQYGENGDLCAGIGNSPWGGAFLYLAGHFNAPALTEHERGERDLSKADRLELTLNVDDQDFHWIAPFEADASKNNAAPVLRGRFTGFLVSDLEAGKSKPYKDFRALVWQQGRCNQPPANGDESQCQRTAFFSVRIAIPQWQAAIYTNRNPAWPPTDLNRLRIHAQIKAANSEQVLLDSDHENRSGIFSLRDLQQHLLAGEKIEIRRLDQQKSYLQLQGDSAQALDQKALLIRLINWLPVEKRIWRLERKEVLNTAAFPVEFSLTGDQRSALQNLTIVAARISWYVAAMLLALLLAWGLLEVNIMRRITLLSKRAKALSSHVKASQGIDQFNLNDLRSADELGVLASCLQDLLRRVREDLEREQIRAAQEKDMWHAVGHEIMSPLQSLLALHQREDDPSLRYLQRMQQALTILYGNASPSEAFQASVLDIAPLVLQQFVSTLIEYAPDAGIADLIWTEPRPAAEQNIWIKADAHSLEDVFSHILNNALRYRLPDTAIEIGLQADERYAVIRIQNRGPRIPEEMIDKIFEYGVSDQAEAGAMGQRGQGLFVAKTYMAKMGGTISVSNLDDGVCFVLTLPRAAAPL</sequence>
<dbReference type="PANTHER" id="PTHR45436:SF5">
    <property type="entry name" value="SENSOR HISTIDINE KINASE TRCS"/>
    <property type="match status" value="1"/>
</dbReference>
<keyword evidence="3" id="KW-0597">Phosphoprotein</keyword>
<proteinExistence type="predicted"/>
<keyword evidence="6" id="KW-0418">Kinase</keyword>
<keyword evidence="5 9" id="KW-0812">Transmembrane</keyword>
<dbReference type="SMART" id="SM00387">
    <property type="entry name" value="HATPase_c"/>
    <property type="match status" value="1"/>
</dbReference>
<dbReference type="InterPro" id="IPR036890">
    <property type="entry name" value="HATPase_C_sf"/>
</dbReference>